<dbReference type="PROSITE" id="PS00028">
    <property type="entry name" value="ZINC_FINGER_C2H2_1"/>
    <property type="match status" value="11"/>
</dbReference>
<evidence type="ECO:0000256" key="4">
    <source>
        <dbReference type="ARBA" id="ARBA00022771"/>
    </source>
</evidence>
<evidence type="ECO:0000256" key="6">
    <source>
        <dbReference type="ARBA" id="ARBA00023242"/>
    </source>
</evidence>
<keyword evidence="8" id="KW-0175">Coiled coil</keyword>
<dbReference type="Pfam" id="PF00096">
    <property type="entry name" value="zf-C2H2"/>
    <property type="match status" value="5"/>
</dbReference>
<feature type="domain" description="C2H2-type" evidence="10">
    <location>
        <begin position="870"/>
        <end position="897"/>
    </location>
</feature>
<feature type="compositionally biased region" description="Basic residues" evidence="9">
    <location>
        <begin position="998"/>
        <end position="1007"/>
    </location>
</feature>
<feature type="domain" description="C2H2-type" evidence="10">
    <location>
        <begin position="956"/>
        <end position="983"/>
    </location>
</feature>
<evidence type="ECO:0000256" key="2">
    <source>
        <dbReference type="ARBA" id="ARBA00022723"/>
    </source>
</evidence>
<dbReference type="SMART" id="SM00355">
    <property type="entry name" value="ZnF_C2H2"/>
    <property type="match status" value="15"/>
</dbReference>
<feature type="domain" description="C2H2-type" evidence="10">
    <location>
        <begin position="928"/>
        <end position="955"/>
    </location>
</feature>
<evidence type="ECO:0000256" key="5">
    <source>
        <dbReference type="ARBA" id="ARBA00022833"/>
    </source>
</evidence>
<sequence length="1016" mass="115917">MEGGTQTCPVCTLYLRPGISLKEHLTSHPKQKVIEALVKLSNVEPDRQIATASSSIQPGTSQQQWNLPMNAQPMHANHSFIYQQFMSSTTPQPNVLGVNHLGQQYVTIPTVFNPQMMCPPPPYMYQQQQVFMSSGGQQIAAMPKPLPIDNLQEQVSTPTDDDEVVEQQLHVEEGEDVAEVMHNVEDEEVEEEEEEDDLDNSKKEMDGFEVESDIKETVIIQGDTIIEPGQVDLNFLMAVAPPSPLPPPPSLIPHPLPTPIDVSVENDAINYEKPPNKDLNKSCQTTYDESDIFIDKEDIVDDPKEDDDDEDEDDENREHLVDEEDEEIDEEEDEDDDEDEDDEDDEDEDEEEHVTTANYITLINHEEAMVANDENAAQHNNSMIMDMDGMNLMINSDVRRPAAPTPVEDFDYINRYDRQQTTGPKISIHENGDESVSVDSANIRADEHMPPRGELSGQESNASDVPWSRMQYHEGNSATSTSYNTDVNVQDGWDGSSDMSNCEVPPLQSRVPPAYEEDEDDDDDVPTISGCSNSGIQYKCSSCEAMFNTVKDRVAHQALKHPKDRREEETKVVKRRTVKKLVLKSKKAGVKAENTFDNVFTNKLNVEENKADEEPVKLESATHNTSVASVVVNPTVCTICDAVVSDNTALQQHLSEVHNITNEERYKCSMCKEVFANESKYTAHLAIHPLECRLCGKFFYRRQNLQLHMKRHLGIRPYKCTVCDKSFLTRQKLEEHKNIHTGDSPIKCNLCDETFRRHSNLVQHKNRHHFNVKKKVKDYICTCGEIFHSKRKLAWHKEVHDNKPKACPYCSAKFIHASSLTRHVRRAHNDRFVPKEERSNENVQCPICNGVFLRASLDVHIKNHSGIKQFRCLICSKDFTTKWNLKLHKWTHAARAAKPFKCELCKGAFIRETDYTAHMNSHKSIRPYTCNYCGAQFNRKYNCQRHVKEHVKVKNFNCQICGKSFHRSYYLKDHMRIHSGDRPYACHICGKSSNSKSNHNKHVKTHHAREPVSTEI</sequence>
<evidence type="ECO:0000256" key="9">
    <source>
        <dbReference type="SAM" id="MobiDB-lite"/>
    </source>
</evidence>
<accession>A0ABM1MF05</accession>
<keyword evidence="3" id="KW-0677">Repeat</keyword>
<dbReference type="InterPro" id="IPR013087">
    <property type="entry name" value="Znf_C2H2_type"/>
</dbReference>
<name>A0ABM1MF05_NICVS</name>
<proteinExistence type="predicted"/>
<gene>
    <name evidence="12" type="primary">LOC108560211</name>
</gene>
<feature type="domain" description="C2H2-type" evidence="10">
    <location>
        <begin position="690"/>
        <end position="717"/>
    </location>
</feature>
<dbReference type="SUPFAM" id="SSF57667">
    <property type="entry name" value="beta-beta-alpha zinc fingers"/>
    <property type="match status" value="7"/>
</dbReference>
<reference evidence="12" key="1">
    <citation type="submission" date="2025-08" db="UniProtKB">
        <authorList>
            <consortium name="RefSeq"/>
        </authorList>
    </citation>
    <scope>IDENTIFICATION</scope>
    <source>
        <tissue evidence="12">Whole Larva</tissue>
    </source>
</reference>
<evidence type="ECO:0000259" key="10">
    <source>
        <dbReference type="PROSITE" id="PS50157"/>
    </source>
</evidence>
<evidence type="ECO:0000256" key="8">
    <source>
        <dbReference type="SAM" id="Coils"/>
    </source>
</evidence>
<dbReference type="PANTHER" id="PTHR24376:SF235">
    <property type="entry name" value="C2H2-TYPE DOMAIN-CONTAINING PROTEIN"/>
    <property type="match status" value="1"/>
</dbReference>
<feature type="domain" description="C2H2-type" evidence="10">
    <location>
        <begin position="538"/>
        <end position="566"/>
    </location>
</feature>
<evidence type="ECO:0000256" key="7">
    <source>
        <dbReference type="PROSITE-ProRule" id="PRU00042"/>
    </source>
</evidence>
<feature type="coiled-coil region" evidence="8">
    <location>
        <begin position="177"/>
        <end position="211"/>
    </location>
</feature>
<keyword evidence="6" id="KW-0539">Nucleus</keyword>
<feature type="domain" description="C2H2-type" evidence="10">
    <location>
        <begin position="746"/>
        <end position="774"/>
    </location>
</feature>
<keyword evidence="2" id="KW-0479">Metal-binding</keyword>
<feature type="domain" description="C2H2-type" evidence="10">
    <location>
        <begin position="984"/>
        <end position="1011"/>
    </location>
</feature>
<comment type="subcellular location">
    <subcellularLocation>
        <location evidence="1">Nucleus</location>
    </subcellularLocation>
</comment>
<feature type="region of interest" description="Disordered" evidence="9">
    <location>
        <begin position="994"/>
        <end position="1016"/>
    </location>
</feature>
<dbReference type="PROSITE" id="PS50157">
    <property type="entry name" value="ZINC_FINGER_C2H2_2"/>
    <property type="match status" value="11"/>
</dbReference>
<dbReference type="PANTHER" id="PTHR24376">
    <property type="entry name" value="ZINC FINGER PROTEIN"/>
    <property type="match status" value="1"/>
</dbReference>
<keyword evidence="4 7" id="KW-0863">Zinc-finger</keyword>
<feature type="region of interest" description="Disordered" evidence="9">
    <location>
        <begin position="270"/>
        <end position="354"/>
    </location>
</feature>
<organism evidence="11 12">
    <name type="scientific">Nicrophorus vespilloides</name>
    <name type="common">Boreal carrion beetle</name>
    <dbReference type="NCBI Taxonomy" id="110193"/>
    <lineage>
        <taxon>Eukaryota</taxon>
        <taxon>Metazoa</taxon>
        <taxon>Ecdysozoa</taxon>
        <taxon>Arthropoda</taxon>
        <taxon>Hexapoda</taxon>
        <taxon>Insecta</taxon>
        <taxon>Pterygota</taxon>
        <taxon>Neoptera</taxon>
        <taxon>Endopterygota</taxon>
        <taxon>Coleoptera</taxon>
        <taxon>Polyphaga</taxon>
        <taxon>Staphyliniformia</taxon>
        <taxon>Silphidae</taxon>
        <taxon>Nicrophorinae</taxon>
        <taxon>Nicrophorus</taxon>
    </lineage>
</organism>
<evidence type="ECO:0000313" key="11">
    <source>
        <dbReference type="Proteomes" id="UP000695000"/>
    </source>
</evidence>
<dbReference type="Gene3D" id="3.30.160.60">
    <property type="entry name" value="Classic Zinc Finger"/>
    <property type="match status" value="10"/>
</dbReference>
<dbReference type="RefSeq" id="XP_017773155.1">
    <property type="nucleotide sequence ID" value="XM_017917666.1"/>
</dbReference>
<protein>
    <submittedName>
        <fullName evidence="12">Zinc finger protein 226 isoform X1</fullName>
    </submittedName>
</protein>
<evidence type="ECO:0000256" key="1">
    <source>
        <dbReference type="ARBA" id="ARBA00004123"/>
    </source>
</evidence>
<keyword evidence="11" id="KW-1185">Reference proteome</keyword>
<feature type="domain" description="C2H2-type" evidence="10">
    <location>
        <begin position="718"/>
        <end position="745"/>
    </location>
</feature>
<dbReference type="Proteomes" id="UP000695000">
    <property type="component" value="Unplaced"/>
</dbReference>
<feature type="domain" description="C2H2-type" evidence="10">
    <location>
        <begin position="805"/>
        <end position="828"/>
    </location>
</feature>
<keyword evidence="5" id="KW-0862">Zinc</keyword>
<evidence type="ECO:0000256" key="3">
    <source>
        <dbReference type="ARBA" id="ARBA00022737"/>
    </source>
</evidence>
<feature type="domain" description="C2H2-type" evidence="10">
    <location>
        <begin position="666"/>
        <end position="693"/>
    </location>
</feature>
<dbReference type="InterPro" id="IPR036236">
    <property type="entry name" value="Znf_C2H2_sf"/>
</dbReference>
<feature type="domain" description="C2H2-type" evidence="10">
    <location>
        <begin position="900"/>
        <end position="927"/>
    </location>
</feature>
<dbReference type="GeneID" id="108560211"/>
<feature type="compositionally biased region" description="Acidic residues" evidence="9">
    <location>
        <begin position="288"/>
        <end position="352"/>
    </location>
</feature>
<evidence type="ECO:0000313" key="12">
    <source>
        <dbReference type="RefSeq" id="XP_017773155.1"/>
    </source>
</evidence>